<accession>A0ABN7AXI6</accession>
<proteinExistence type="predicted"/>
<evidence type="ECO:0000313" key="1">
    <source>
        <dbReference type="EMBL" id="BES96867.1"/>
    </source>
</evidence>
<sequence length="78" mass="8755">MKKENEKLVNAPEEERIWDERIVQVEVWPSDPGVTTSALGIPSTIGHLIQPVDALSNYPKASCFPDLERDPRQACPKI</sequence>
<name>A0ABN7AXI6_9HEMI</name>
<dbReference type="EMBL" id="AP028915">
    <property type="protein sequence ID" value="BES96867.1"/>
    <property type="molecule type" value="Genomic_DNA"/>
</dbReference>
<keyword evidence="2" id="KW-1185">Reference proteome</keyword>
<gene>
    <name evidence="1" type="ORF">NTJ_09680</name>
</gene>
<protein>
    <submittedName>
        <fullName evidence="1">Uncharacterized protein</fullName>
    </submittedName>
</protein>
<reference evidence="1 2" key="1">
    <citation type="submission" date="2023-09" db="EMBL/GenBank/DDBJ databases">
        <title>Nesidiocoris tenuis whole genome shotgun sequence.</title>
        <authorList>
            <person name="Shibata T."/>
            <person name="Shimoda M."/>
            <person name="Kobayashi T."/>
            <person name="Uehara T."/>
        </authorList>
    </citation>
    <scope>NUCLEOTIDE SEQUENCE [LARGE SCALE GENOMIC DNA]</scope>
    <source>
        <strain evidence="1 2">Japan</strain>
    </source>
</reference>
<evidence type="ECO:0000313" key="2">
    <source>
        <dbReference type="Proteomes" id="UP001307889"/>
    </source>
</evidence>
<organism evidence="1 2">
    <name type="scientific">Nesidiocoris tenuis</name>
    <dbReference type="NCBI Taxonomy" id="355587"/>
    <lineage>
        <taxon>Eukaryota</taxon>
        <taxon>Metazoa</taxon>
        <taxon>Ecdysozoa</taxon>
        <taxon>Arthropoda</taxon>
        <taxon>Hexapoda</taxon>
        <taxon>Insecta</taxon>
        <taxon>Pterygota</taxon>
        <taxon>Neoptera</taxon>
        <taxon>Paraneoptera</taxon>
        <taxon>Hemiptera</taxon>
        <taxon>Heteroptera</taxon>
        <taxon>Panheteroptera</taxon>
        <taxon>Cimicomorpha</taxon>
        <taxon>Miridae</taxon>
        <taxon>Dicyphina</taxon>
        <taxon>Nesidiocoris</taxon>
    </lineage>
</organism>
<dbReference type="Proteomes" id="UP001307889">
    <property type="component" value="Chromosome 7"/>
</dbReference>